<keyword evidence="5 11" id="KW-0548">Nucleotidyltransferase</keyword>
<dbReference type="EMBL" id="BLLH01000001">
    <property type="protein sequence ID" value="GFH39924.1"/>
    <property type="molecule type" value="Genomic_DNA"/>
</dbReference>
<evidence type="ECO:0000313" key="12">
    <source>
        <dbReference type="Proteomes" id="UP000475928"/>
    </source>
</evidence>
<name>A0A6A0B6I8_9LACT</name>
<dbReference type="Gene3D" id="3.40.50.620">
    <property type="entry name" value="HUPs"/>
    <property type="match status" value="1"/>
</dbReference>
<gene>
    <name evidence="11" type="primary">cysD</name>
    <name evidence="11" type="ORF">Hs20B_03220</name>
</gene>
<comment type="caution">
    <text evidence="11">The sequence shown here is derived from an EMBL/GenBank/DDBJ whole genome shotgun (WGS) entry which is preliminary data.</text>
</comment>
<proteinExistence type="inferred from homology"/>
<dbReference type="InterPro" id="IPR011784">
    <property type="entry name" value="SO4_adenylTrfase_ssu"/>
</dbReference>
<keyword evidence="4 11" id="KW-0808">Transferase</keyword>
<dbReference type="GO" id="GO:0000103">
    <property type="term" value="P:sulfate assimilation"/>
    <property type="evidence" value="ECO:0007669"/>
    <property type="project" value="InterPro"/>
</dbReference>
<organism evidence="11 12">
    <name type="scientific">Pseudolactococcus insecticola</name>
    <dbReference type="NCBI Taxonomy" id="2709158"/>
    <lineage>
        <taxon>Bacteria</taxon>
        <taxon>Bacillati</taxon>
        <taxon>Bacillota</taxon>
        <taxon>Bacilli</taxon>
        <taxon>Lactobacillales</taxon>
        <taxon>Streptococcaceae</taxon>
        <taxon>Pseudolactococcus</taxon>
    </lineage>
</organism>
<accession>A0A6A0B6I8</accession>
<evidence type="ECO:0000313" key="11">
    <source>
        <dbReference type="EMBL" id="GFH39924.1"/>
    </source>
</evidence>
<dbReference type="GO" id="GO:0004781">
    <property type="term" value="F:sulfate adenylyltransferase (ATP) activity"/>
    <property type="evidence" value="ECO:0007669"/>
    <property type="project" value="UniProtKB-EC"/>
</dbReference>
<dbReference type="SUPFAM" id="SSF52402">
    <property type="entry name" value="Adenine nucleotide alpha hydrolases-like"/>
    <property type="match status" value="1"/>
</dbReference>
<keyword evidence="7" id="KW-0067">ATP-binding</keyword>
<dbReference type="NCBIfam" id="NF003587">
    <property type="entry name" value="PRK05253.1"/>
    <property type="match status" value="1"/>
</dbReference>
<evidence type="ECO:0000256" key="5">
    <source>
        <dbReference type="ARBA" id="ARBA00022695"/>
    </source>
</evidence>
<evidence type="ECO:0000256" key="9">
    <source>
        <dbReference type="ARBA" id="ARBA00031812"/>
    </source>
</evidence>
<comment type="similarity">
    <text evidence="1">Belongs to the PAPS reductase family. CysD subfamily.</text>
</comment>
<feature type="domain" description="Phosphoadenosine phosphosulphate reductase" evidence="10">
    <location>
        <begin position="40"/>
        <end position="235"/>
    </location>
</feature>
<sequence>MVKQTAVTQETQEKMDHLDRLEAESIYILREAYKNLGKLGMLWSIGKDSTVLLWLAKKAFYGHTPFPFIHVDTTYKIPEMITYRDKVAKELNLDLIVHTNQAAIDAGMNPNLGRLLCCGALKTEGLNQVTKLYGFDGLIVGVRRDEEGSRSKERVFSERNKEDKWDYTNQAPELWNQYKTDFPKGNHIRVHPLLQWTELDIWEYIQRENIPIIDLYFAKDGKRYRSLGCAPCTSPIDSHASNVAEIIEELKNTTVGERAGRAQDQADTYAMQKLRKEGYM</sequence>
<dbReference type="Pfam" id="PF01507">
    <property type="entry name" value="PAPS_reduct"/>
    <property type="match status" value="1"/>
</dbReference>
<dbReference type="InterPro" id="IPR002500">
    <property type="entry name" value="PAPS_reduct_dom"/>
</dbReference>
<evidence type="ECO:0000259" key="10">
    <source>
        <dbReference type="Pfam" id="PF01507"/>
    </source>
</evidence>
<keyword evidence="6" id="KW-0547">Nucleotide-binding</keyword>
<evidence type="ECO:0000256" key="2">
    <source>
        <dbReference type="ARBA" id="ARBA00012391"/>
    </source>
</evidence>
<dbReference type="PIRSF" id="PIRSF002936">
    <property type="entry name" value="CysDAde_trans"/>
    <property type="match status" value="1"/>
</dbReference>
<keyword evidence="12" id="KW-1185">Reference proteome</keyword>
<protein>
    <recommendedName>
        <fullName evidence="3">Sulfate adenylyltransferase subunit 2</fullName>
        <ecNumber evidence="2">2.7.7.4</ecNumber>
    </recommendedName>
    <alternativeName>
        <fullName evidence="8">ATP-sulfurylase small subunit</fullName>
    </alternativeName>
    <alternativeName>
        <fullName evidence="9">Sulfate adenylate transferase</fullName>
    </alternativeName>
</protein>
<evidence type="ECO:0000256" key="6">
    <source>
        <dbReference type="ARBA" id="ARBA00022741"/>
    </source>
</evidence>
<evidence type="ECO:0000256" key="7">
    <source>
        <dbReference type="ARBA" id="ARBA00022840"/>
    </source>
</evidence>
<dbReference type="EC" id="2.7.7.4" evidence="2"/>
<evidence type="ECO:0000256" key="3">
    <source>
        <dbReference type="ARBA" id="ARBA00022004"/>
    </source>
</evidence>
<evidence type="ECO:0000256" key="4">
    <source>
        <dbReference type="ARBA" id="ARBA00022679"/>
    </source>
</evidence>
<dbReference type="RefSeq" id="WP_228407425.1">
    <property type="nucleotide sequence ID" value="NZ_BLLH01000001.1"/>
</dbReference>
<dbReference type="PANTHER" id="PTHR43196">
    <property type="entry name" value="SULFATE ADENYLYLTRANSFERASE SUBUNIT 2"/>
    <property type="match status" value="1"/>
</dbReference>
<dbReference type="InterPro" id="IPR050128">
    <property type="entry name" value="Sulfate_adenylyltrnsfr_sub2"/>
</dbReference>
<evidence type="ECO:0000256" key="8">
    <source>
        <dbReference type="ARBA" id="ARBA00030256"/>
    </source>
</evidence>
<evidence type="ECO:0000256" key="1">
    <source>
        <dbReference type="ARBA" id="ARBA00008885"/>
    </source>
</evidence>
<dbReference type="Proteomes" id="UP000475928">
    <property type="component" value="Unassembled WGS sequence"/>
</dbReference>
<dbReference type="AlphaFoldDB" id="A0A6A0B6I8"/>
<dbReference type="GO" id="GO:0005524">
    <property type="term" value="F:ATP binding"/>
    <property type="evidence" value="ECO:0007669"/>
    <property type="project" value="UniProtKB-KW"/>
</dbReference>
<reference evidence="11 12" key="1">
    <citation type="submission" date="2020-02" db="EMBL/GenBank/DDBJ databases">
        <title>Draft genome sequence of Lactococcus sp. Hs20B0-1.</title>
        <authorList>
            <person name="Noda S."/>
            <person name="Yuki M."/>
            <person name="Ohkuma M."/>
        </authorList>
    </citation>
    <scope>NUCLEOTIDE SEQUENCE [LARGE SCALE GENOMIC DNA]</scope>
    <source>
        <strain evidence="11 12">Hs20B0-1</strain>
    </source>
</reference>
<dbReference type="InterPro" id="IPR014729">
    <property type="entry name" value="Rossmann-like_a/b/a_fold"/>
</dbReference>
<dbReference type="PANTHER" id="PTHR43196:SF1">
    <property type="entry name" value="SULFATE ADENYLYLTRANSFERASE SUBUNIT 2"/>
    <property type="match status" value="1"/>
</dbReference>